<sequence length="157" mass="17977">MESPQINESFPKRIRSVSARLFSMNNESTVHAKRTSCHIMASSPEHHKPCLPQFSESHHLEHHVSLESVSSELEELYKVAKEEIECATETQGSIYFEGDRATAHTALESCQSKYDSVMHMFKETANAVKFRFRWESDLFHLNIAFDALPKTSSPIYD</sequence>
<protein>
    <submittedName>
        <fullName evidence="1">Uncharacterized protein</fullName>
    </submittedName>
</protein>
<dbReference type="EMBL" id="BAABUJ010000006">
    <property type="protein sequence ID" value="GAA5796541.1"/>
    <property type="molecule type" value="Genomic_DNA"/>
</dbReference>
<evidence type="ECO:0000313" key="1">
    <source>
        <dbReference type="EMBL" id="GAA5796541.1"/>
    </source>
</evidence>
<evidence type="ECO:0000313" key="2">
    <source>
        <dbReference type="Proteomes" id="UP001476247"/>
    </source>
</evidence>
<proteinExistence type="predicted"/>
<accession>A0ABP9XP75</accession>
<comment type="caution">
    <text evidence="1">The sequence shown here is derived from an EMBL/GenBank/DDBJ whole genome shotgun (WGS) entry which is preliminary data.</text>
</comment>
<gene>
    <name evidence="1" type="ORF">HPULCUR_001913</name>
</gene>
<keyword evidence="2" id="KW-1185">Reference proteome</keyword>
<dbReference type="Proteomes" id="UP001476247">
    <property type="component" value="Unassembled WGS sequence"/>
</dbReference>
<reference evidence="1 2" key="1">
    <citation type="submission" date="2024-04" db="EMBL/GenBank/DDBJ databases">
        <title>genome sequences of Mucor flavus KT1a and Helicostylum pulchrum KT1b strains isolation_sourced from the surface of a dry-aged beef.</title>
        <authorList>
            <person name="Toyotome T."/>
            <person name="Hosono M."/>
            <person name="Torimaru M."/>
            <person name="Fukuda K."/>
            <person name="Mikami N."/>
        </authorList>
    </citation>
    <scope>NUCLEOTIDE SEQUENCE [LARGE SCALE GENOMIC DNA]</scope>
    <source>
        <strain evidence="1 2">KT1b</strain>
    </source>
</reference>
<organism evidence="1 2">
    <name type="scientific">Helicostylum pulchrum</name>
    <dbReference type="NCBI Taxonomy" id="562976"/>
    <lineage>
        <taxon>Eukaryota</taxon>
        <taxon>Fungi</taxon>
        <taxon>Fungi incertae sedis</taxon>
        <taxon>Mucoromycota</taxon>
        <taxon>Mucoromycotina</taxon>
        <taxon>Mucoromycetes</taxon>
        <taxon>Mucorales</taxon>
        <taxon>Mucorineae</taxon>
        <taxon>Mucoraceae</taxon>
        <taxon>Helicostylum</taxon>
    </lineage>
</organism>
<name>A0ABP9XP75_9FUNG</name>